<comment type="caution">
    <text evidence="3">The sequence shown here is derived from an EMBL/GenBank/DDBJ whole genome shotgun (WGS) entry which is preliminary data.</text>
</comment>
<keyword evidence="3" id="KW-0540">Nuclease</keyword>
<feature type="domain" description="Endonuclease/exonuclease/phosphatase" evidence="2">
    <location>
        <begin position="53"/>
        <end position="357"/>
    </location>
</feature>
<dbReference type="Gene3D" id="3.60.10.10">
    <property type="entry name" value="Endonuclease/exonuclease/phosphatase"/>
    <property type="match status" value="1"/>
</dbReference>
<dbReference type="EMBL" id="AWVH01000006">
    <property type="protein sequence ID" value="ERJ94053.1"/>
    <property type="molecule type" value="Genomic_DNA"/>
</dbReference>
<dbReference type="GO" id="GO:0004519">
    <property type="term" value="F:endonuclease activity"/>
    <property type="evidence" value="ECO:0007669"/>
    <property type="project" value="UniProtKB-KW"/>
</dbReference>
<dbReference type="SUPFAM" id="SSF56219">
    <property type="entry name" value="DNase I-like"/>
    <property type="match status" value="1"/>
</dbReference>
<keyword evidence="1" id="KW-0732">Signal</keyword>
<dbReference type="Pfam" id="PF03372">
    <property type="entry name" value="Exo_endo_phos"/>
    <property type="match status" value="1"/>
</dbReference>
<keyword evidence="3" id="KW-0255">Endonuclease</keyword>
<dbReference type="PANTHER" id="PTHR42834">
    <property type="entry name" value="ENDONUCLEASE/EXONUCLEASE/PHOSPHATASE FAMILY PROTEIN (AFU_ORTHOLOGUE AFUA_3G09210)"/>
    <property type="match status" value="1"/>
</dbReference>
<dbReference type="Proteomes" id="UP000016649">
    <property type="component" value="Unassembled WGS sequence"/>
</dbReference>
<dbReference type="PROSITE" id="PS51257">
    <property type="entry name" value="PROKAR_LIPOPROTEIN"/>
    <property type="match status" value="1"/>
</dbReference>
<sequence>MCGFKNILHVLCFLCIFTAVSCGAGLADFKKSAGAGTSSANDKSGGKTVSIISWNLQNFFDGVENGSEYVQFRGSKSAWTEEKYVQRLERLCDFITDTNADIYVFQEFENESILQDVANRLAGGIFSARFWSYGSFALQKGSALGLAVLSRLPLTNTCVHQLDLRAAQNGKNEKGVSRLTPAQLRPILETTVETQDVPVTLFVCHWKSKLGTKAQSRYWQSAQELVLANRIADVYQKNQNAAVIVCGDFNRALEDFAAPLTSDITSTCAASDGSASCIALRGRQNIALVSAWLFFDDEFSESSGSYYFKGKWEKIDHFFYNTKVNALEFQPLMSGSHIQNGVPYRYDIQSGEGYSDHVPLLFVFSL</sequence>
<proteinExistence type="predicted"/>
<feature type="signal peptide" evidence="1">
    <location>
        <begin position="1"/>
        <end position="24"/>
    </location>
</feature>
<keyword evidence="3" id="KW-0378">Hydrolase</keyword>
<evidence type="ECO:0000313" key="4">
    <source>
        <dbReference type="Proteomes" id="UP000016649"/>
    </source>
</evidence>
<dbReference type="PANTHER" id="PTHR42834:SF1">
    <property type="entry name" value="ENDONUCLEASE_EXONUCLEASE_PHOSPHATASE FAMILY PROTEIN (AFU_ORTHOLOGUE AFUA_3G09210)"/>
    <property type="match status" value="1"/>
</dbReference>
<dbReference type="InterPro" id="IPR005135">
    <property type="entry name" value="Endo/exonuclease/phosphatase"/>
</dbReference>
<organism evidence="3 4">
    <name type="scientific">Treponema lecithinolyticum ATCC 700332</name>
    <dbReference type="NCBI Taxonomy" id="1321815"/>
    <lineage>
        <taxon>Bacteria</taxon>
        <taxon>Pseudomonadati</taxon>
        <taxon>Spirochaetota</taxon>
        <taxon>Spirochaetia</taxon>
        <taxon>Spirochaetales</taxon>
        <taxon>Treponemataceae</taxon>
        <taxon>Treponema</taxon>
    </lineage>
</organism>
<protein>
    <submittedName>
        <fullName evidence="3">Endonuclease/exonuclease/phosphatase family protein</fullName>
    </submittedName>
</protein>
<name>A0ABN0P0Q5_TRELE</name>
<feature type="chain" id="PRO_5047356432" evidence="1">
    <location>
        <begin position="25"/>
        <end position="366"/>
    </location>
</feature>
<accession>A0ABN0P0Q5</accession>
<gene>
    <name evidence="3" type="ORF">HMPREF9193_00408</name>
</gene>
<dbReference type="InterPro" id="IPR036691">
    <property type="entry name" value="Endo/exonu/phosph_ase_sf"/>
</dbReference>
<evidence type="ECO:0000256" key="1">
    <source>
        <dbReference type="SAM" id="SignalP"/>
    </source>
</evidence>
<evidence type="ECO:0000313" key="3">
    <source>
        <dbReference type="EMBL" id="ERJ94053.1"/>
    </source>
</evidence>
<evidence type="ECO:0000259" key="2">
    <source>
        <dbReference type="Pfam" id="PF03372"/>
    </source>
</evidence>
<reference evidence="3 4" key="1">
    <citation type="submission" date="2013-08" db="EMBL/GenBank/DDBJ databases">
        <authorList>
            <person name="Weinstock G."/>
            <person name="Sodergren E."/>
            <person name="Wylie T."/>
            <person name="Fulton L."/>
            <person name="Fulton R."/>
            <person name="Fronick C."/>
            <person name="O'Laughlin M."/>
            <person name="Godfrey J."/>
            <person name="Miner T."/>
            <person name="Herter B."/>
            <person name="Appelbaum E."/>
            <person name="Cordes M."/>
            <person name="Lek S."/>
            <person name="Wollam A."/>
            <person name="Pepin K.H."/>
            <person name="Palsikar V.B."/>
            <person name="Mitreva M."/>
            <person name="Wilson R.K."/>
        </authorList>
    </citation>
    <scope>NUCLEOTIDE SEQUENCE [LARGE SCALE GENOMIC DNA]</scope>
    <source>
        <strain evidence="3 4">ATCC 700332</strain>
    </source>
</reference>
<keyword evidence="4" id="KW-1185">Reference proteome</keyword>